<reference evidence="1" key="2">
    <citation type="submission" date="2011-02" db="EMBL/GenBank/DDBJ databases">
        <authorList>
            <person name="MacLean D."/>
        </authorList>
    </citation>
    <scope>NUCLEOTIDE SEQUENCE</scope>
</reference>
<proteinExistence type="predicted"/>
<name>F0W1V0_9STRA</name>
<dbReference type="EMBL" id="FR824053">
    <property type="protein sequence ID" value="CCA15029.1"/>
    <property type="molecule type" value="Genomic_DNA"/>
</dbReference>
<dbReference type="AlphaFoldDB" id="F0W1V0"/>
<dbReference type="HOGENOM" id="CLU_2417760_0_0_1"/>
<organism evidence="1">
    <name type="scientific">Albugo laibachii Nc14</name>
    <dbReference type="NCBI Taxonomy" id="890382"/>
    <lineage>
        <taxon>Eukaryota</taxon>
        <taxon>Sar</taxon>
        <taxon>Stramenopiles</taxon>
        <taxon>Oomycota</taxon>
        <taxon>Peronosporomycetes</taxon>
        <taxon>Albuginales</taxon>
        <taxon>Albuginaceae</taxon>
        <taxon>Albugo</taxon>
    </lineage>
</organism>
<dbReference type="EMBL" id="FR824228">
    <property type="protein sequence ID" value="CCA23166.1"/>
    <property type="molecule type" value="Genomic_DNA"/>
</dbReference>
<evidence type="ECO:0000313" key="2">
    <source>
        <dbReference type="EMBL" id="CCA23166.1"/>
    </source>
</evidence>
<sequence>MRPLESSASTPQSNNEQCAQSHIAMFLRGSISSVIRSWPFSPACCFDHVRSDSVRLHFKIFRLSNLVDAYRSWKKQNIQIADLALVEHNLMR</sequence>
<protein>
    <submittedName>
        <fullName evidence="2">AlNc14C183G8265 protein</fullName>
    </submittedName>
    <submittedName>
        <fullName evidence="1">AlNc14C8G1030 protein</fullName>
    </submittedName>
</protein>
<evidence type="ECO:0000313" key="1">
    <source>
        <dbReference type="EMBL" id="CCA15029.1"/>
    </source>
</evidence>
<reference evidence="1" key="1">
    <citation type="journal article" date="2011" name="PLoS Biol.">
        <title>Gene gain and loss during evolution of obligate parasitism in the white rust pathogen of Arabidopsis thaliana.</title>
        <authorList>
            <person name="Kemen E."/>
            <person name="Gardiner A."/>
            <person name="Schultz-Larsen T."/>
            <person name="Kemen A.C."/>
            <person name="Balmuth A.L."/>
            <person name="Robert-Seilaniantz A."/>
            <person name="Bailey K."/>
            <person name="Holub E."/>
            <person name="Studholme D.J."/>
            <person name="Maclean D."/>
            <person name="Jones J.D."/>
        </authorList>
    </citation>
    <scope>NUCLEOTIDE SEQUENCE</scope>
</reference>
<accession>F0W1V0</accession>
<gene>
    <name evidence="1" type="primary">AlNc14C8G1030</name>
    <name evidence="2" type="synonym">AlNc14C183G8265</name>
    <name evidence="1" type="ORF">ALNC14_011720</name>
    <name evidence="2" type="ORF">ALNC14_093090</name>
</gene>